<gene>
    <name evidence="2" type="ORF">SBD_7549</name>
</gene>
<accession>M3D3X3</accession>
<reference evidence="3" key="1">
    <citation type="journal article" date="2013" name="Genome Announc.">
        <title>Draft Genome Sequence of Streptomyces bottropensis ATCC 25435, a Bottromycin-Producing Actinomycete.</title>
        <authorList>
            <person name="Zhang H."/>
            <person name="Zhou W."/>
            <person name="Zhuang Y."/>
            <person name="Liang X."/>
            <person name="Liu T."/>
        </authorList>
    </citation>
    <scope>NUCLEOTIDE SEQUENCE [LARGE SCALE GENOMIC DNA]</scope>
    <source>
        <strain evidence="3">ATCC 25435</strain>
    </source>
</reference>
<organism evidence="2 3">
    <name type="scientific">Streptomyces bottropensis ATCC 25435</name>
    <dbReference type="NCBI Taxonomy" id="1054862"/>
    <lineage>
        <taxon>Bacteria</taxon>
        <taxon>Bacillati</taxon>
        <taxon>Actinomycetota</taxon>
        <taxon>Actinomycetes</taxon>
        <taxon>Kitasatosporales</taxon>
        <taxon>Streptomycetaceae</taxon>
        <taxon>Streptomyces</taxon>
    </lineage>
</organism>
<feature type="region of interest" description="Disordered" evidence="1">
    <location>
        <begin position="1"/>
        <end position="22"/>
    </location>
</feature>
<dbReference type="Proteomes" id="UP000030760">
    <property type="component" value="Unassembled WGS sequence"/>
</dbReference>
<evidence type="ECO:0000313" key="3">
    <source>
        <dbReference type="Proteomes" id="UP000030760"/>
    </source>
</evidence>
<dbReference type="AlphaFoldDB" id="M3D3X3"/>
<protein>
    <submittedName>
        <fullName evidence="2">Uncharacterized protein</fullName>
    </submittedName>
</protein>
<evidence type="ECO:0000256" key="1">
    <source>
        <dbReference type="SAM" id="MobiDB-lite"/>
    </source>
</evidence>
<sequence>MNLADFGHPPKQRGHAVSRHGPLIIFSGPPDGLVGVIRQ</sequence>
<evidence type="ECO:0000313" key="2">
    <source>
        <dbReference type="EMBL" id="EMF50832.1"/>
    </source>
</evidence>
<proteinExistence type="predicted"/>
<name>M3D3X3_9ACTN</name>
<dbReference type="EMBL" id="KB405097">
    <property type="protein sequence ID" value="EMF50832.1"/>
    <property type="molecule type" value="Genomic_DNA"/>
</dbReference>